<feature type="transmembrane region" description="Helical" evidence="10">
    <location>
        <begin position="731"/>
        <end position="749"/>
    </location>
</feature>
<keyword evidence="4" id="KW-1003">Cell membrane</keyword>
<feature type="transmembrane region" description="Helical" evidence="10">
    <location>
        <begin position="292"/>
        <end position="310"/>
    </location>
</feature>
<dbReference type="InterPro" id="IPR001516">
    <property type="entry name" value="Proton_antipo_N"/>
</dbReference>
<dbReference type="Pfam" id="PF20501">
    <property type="entry name" value="MbhE"/>
    <property type="match status" value="1"/>
</dbReference>
<feature type="transmembrane region" description="Helical" evidence="10">
    <location>
        <begin position="361"/>
        <end position="384"/>
    </location>
</feature>
<proteinExistence type="predicted"/>
<feature type="transmembrane region" description="Helical" evidence="10">
    <location>
        <begin position="549"/>
        <end position="571"/>
    </location>
</feature>
<feature type="transmembrane region" description="Helical" evidence="10">
    <location>
        <begin position="396"/>
        <end position="418"/>
    </location>
</feature>
<evidence type="ECO:0000256" key="8">
    <source>
        <dbReference type="ARBA" id="ARBA00023136"/>
    </source>
</evidence>
<evidence type="ECO:0000259" key="12">
    <source>
        <dbReference type="Pfam" id="PF00662"/>
    </source>
</evidence>
<feature type="transmembrane region" description="Helical" evidence="10">
    <location>
        <begin position="105"/>
        <end position="123"/>
    </location>
</feature>
<sequence>MLILVIAHLVVAALVPPAARRWGPRALLAFAALPTAALAWTLTRAPGVLAGEAVRETVKWAGTLDLSFAFRLDPLALLVLLLVTGVGAAVLVHGAYYLDDADAGRVGALLLVFAGAMVGLVTADHLITLYVFWELTTVCSFLLIGGVGATRAERKAALQALLVTALGGLLMLLGLVMLGEAAGTYRLSAILSAPPRGGLVEAALALVLVGAFTKSAQLPFHPWLPAAMVAPTPVSAYLHAAAMVKAGVYLVARWTPAFADVPFWRPAVLVVGLLTLLVGAWRALAETDLKRLLAFGTVSELGLLMVLFGAGTPVAASAGAAMLLAHGAFKAALFLLTGVLDHQLGTRDARELSGVARTFPGLAAVAVLAAASMAGLPPLVGFLGKEASYEAFAGDPVVLAPLVLGSVLTVAYSVRFLWGGFATKPGVKASAGQRPTIGFVLPPAVLAAAGLLLGLWPGLTDDLARGYANGYGPTQEYHLAMWHGFTAPLLFSAVALVAGVGVGWAWDRLAALRARLPRAPEAQRGYEYGVRGLDALALQLTRRTQVGSLPLYLTVILLVVLAGPGLLLALHAPTSVPATMNGLVVQVPLGVLVLAAAIAVPRARHRLSAVLLTGVVGYGVAGLFVAHGAPDLALTQFLVETLVLVVFALVLRRMPVRFTPLRRGWRLHWPRWLAAGGVGLMVGAFALRAAAARDQPAISHAYLDHAEQAGAHNVVSAVLVDFRALDTLGEIGVLAVAAVGVASLVVGARRPRRGQEQEREREREREEVPR</sequence>
<feature type="domain" description="MrpA C-terminal/MbhD" evidence="13">
    <location>
        <begin position="591"/>
        <end position="655"/>
    </location>
</feature>
<evidence type="ECO:0000256" key="6">
    <source>
        <dbReference type="ARBA" id="ARBA00022989"/>
    </source>
</evidence>
<feature type="transmembrane region" description="Helical" evidence="10">
    <location>
        <begin position="583"/>
        <end position="600"/>
    </location>
</feature>
<feature type="domain" description="MrpA C-terminal/MbhE" evidence="14">
    <location>
        <begin position="676"/>
        <end position="749"/>
    </location>
</feature>
<evidence type="ECO:0000256" key="10">
    <source>
        <dbReference type="SAM" id="Phobius"/>
    </source>
</evidence>
<dbReference type="InterPro" id="IPR025383">
    <property type="entry name" value="MrpA_C/MbhD"/>
</dbReference>
<dbReference type="Proteomes" id="UP000184501">
    <property type="component" value="Unassembled WGS sequence"/>
</dbReference>
<dbReference type="GO" id="GO:0015297">
    <property type="term" value="F:antiporter activity"/>
    <property type="evidence" value="ECO:0007669"/>
    <property type="project" value="UniProtKB-KW"/>
</dbReference>
<feature type="transmembrane region" description="Helical" evidence="10">
    <location>
        <begin position="263"/>
        <end position="285"/>
    </location>
</feature>
<dbReference type="PRINTS" id="PR01434">
    <property type="entry name" value="NADHDHGNASE5"/>
</dbReference>
<dbReference type="EMBL" id="FQVN01000017">
    <property type="protein sequence ID" value="SHG97398.1"/>
    <property type="molecule type" value="Genomic_DNA"/>
</dbReference>
<feature type="transmembrane region" description="Helical" evidence="10">
    <location>
        <begin position="632"/>
        <end position="651"/>
    </location>
</feature>
<dbReference type="Pfam" id="PF00662">
    <property type="entry name" value="Proton_antipo_N"/>
    <property type="match status" value="1"/>
</dbReference>
<evidence type="ECO:0000256" key="7">
    <source>
        <dbReference type="ARBA" id="ARBA00023065"/>
    </source>
</evidence>
<dbReference type="InterPro" id="IPR001750">
    <property type="entry name" value="ND/Mrp_TM"/>
</dbReference>
<feature type="transmembrane region" description="Helical" evidence="10">
    <location>
        <begin position="156"/>
        <end position="178"/>
    </location>
</feature>
<evidence type="ECO:0000313" key="15">
    <source>
        <dbReference type="EMBL" id="SHG97398.1"/>
    </source>
</evidence>
<evidence type="ECO:0000256" key="4">
    <source>
        <dbReference type="ARBA" id="ARBA00022475"/>
    </source>
</evidence>
<dbReference type="RefSeq" id="WP_073489832.1">
    <property type="nucleotide sequence ID" value="NZ_FQVN01000017.1"/>
</dbReference>
<feature type="domain" description="NADH-Ubiquinone oxidoreductase (complex I) chain 5 N-terminal" evidence="12">
    <location>
        <begin position="61"/>
        <end position="103"/>
    </location>
</feature>
<keyword evidence="5 9" id="KW-0812">Transmembrane</keyword>
<dbReference type="OrthoDB" id="9811798at2"/>
<reference evidence="15 16" key="1">
    <citation type="submission" date="2016-11" db="EMBL/GenBank/DDBJ databases">
        <authorList>
            <person name="Jaros S."/>
            <person name="Januszkiewicz K."/>
            <person name="Wedrychowicz H."/>
        </authorList>
    </citation>
    <scope>NUCLEOTIDE SEQUENCE [LARGE SCALE GENOMIC DNA]</scope>
    <source>
        <strain evidence="15 16">DSM 44523</strain>
    </source>
</reference>
<dbReference type="STRING" id="2017.SAMN05444320_11788"/>
<evidence type="ECO:0000259" key="11">
    <source>
        <dbReference type="Pfam" id="PF00361"/>
    </source>
</evidence>
<dbReference type="InterPro" id="IPR042106">
    <property type="entry name" value="Nuo/plastoQ_OxRdtase_6_NuoJ"/>
</dbReference>
<feature type="transmembrane region" description="Helical" evidence="10">
    <location>
        <begin position="129"/>
        <end position="149"/>
    </location>
</feature>
<dbReference type="GO" id="GO:0006811">
    <property type="term" value="P:monoatomic ion transport"/>
    <property type="evidence" value="ECO:0007669"/>
    <property type="project" value="UniProtKB-KW"/>
</dbReference>
<feature type="transmembrane region" description="Helical" evidence="10">
    <location>
        <begin position="75"/>
        <end position="98"/>
    </location>
</feature>
<dbReference type="GO" id="GO:0005886">
    <property type="term" value="C:plasma membrane"/>
    <property type="evidence" value="ECO:0007669"/>
    <property type="project" value="UniProtKB-SubCell"/>
</dbReference>
<feature type="transmembrane region" description="Helical" evidence="10">
    <location>
        <begin position="607"/>
        <end position="626"/>
    </location>
</feature>
<evidence type="ECO:0000256" key="5">
    <source>
        <dbReference type="ARBA" id="ARBA00022692"/>
    </source>
</evidence>
<dbReference type="PANTHER" id="PTHR43373:SF1">
    <property type="entry name" value="NA(+)_H(+) ANTIPORTER SUBUNIT A"/>
    <property type="match status" value="1"/>
</dbReference>
<evidence type="ECO:0000256" key="1">
    <source>
        <dbReference type="ARBA" id="ARBA00004651"/>
    </source>
</evidence>
<organism evidence="15 16">
    <name type="scientific">Streptoalloteichus hindustanus</name>
    <dbReference type="NCBI Taxonomy" id="2017"/>
    <lineage>
        <taxon>Bacteria</taxon>
        <taxon>Bacillati</taxon>
        <taxon>Actinomycetota</taxon>
        <taxon>Actinomycetes</taxon>
        <taxon>Pseudonocardiales</taxon>
        <taxon>Pseudonocardiaceae</taxon>
        <taxon>Streptoalloteichus</taxon>
    </lineage>
</organism>
<evidence type="ECO:0000259" key="14">
    <source>
        <dbReference type="Pfam" id="PF20501"/>
    </source>
</evidence>
<dbReference type="InterPro" id="IPR046806">
    <property type="entry name" value="MrpA_C/MbhE"/>
</dbReference>
<keyword evidence="8 10" id="KW-0472">Membrane</keyword>
<feature type="domain" description="NADH:quinone oxidoreductase/Mrp antiporter transmembrane" evidence="11">
    <location>
        <begin position="123"/>
        <end position="408"/>
    </location>
</feature>
<evidence type="ECO:0000313" key="16">
    <source>
        <dbReference type="Proteomes" id="UP000184501"/>
    </source>
</evidence>
<dbReference type="AlphaFoldDB" id="A0A1M5P6L6"/>
<comment type="subcellular location">
    <subcellularLocation>
        <location evidence="1">Cell membrane</location>
        <topology evidence="1">Multi-pass membrane protein</topology>
    </subcellularLocation>
    <subcellularLocation>
        <location evidence="9">Membrane</location>
        <topology evidence="9">Multi-pass membrane protein</topology>
    </subcellularLocation>
</comment>
<name>A0A1M5P6L6_STRHI</name>
<evidence type="ECO:0000256" key="9">
    <source>
        <dbReference type="RuleBase" id="RU000320"/>
    </source>
</evidence>
<keyword evidence="6 10" id="KW-1133">Transmembrane helix</keyword>
<keyword evidence="3" id="KW-0050">Antiport</keyword>
<gene>
    <name evidence="15" type="ORF">SAMN05444320_11788</name>
</gene>
<dbReference type="PANTHER" id="PTHR43373">
    <property type="entry name" value="NA(+)/H(+) ANTIPORTER SUBUNIT"/>
    <property type="match status" value="1"/>
</dbReference>
<keyword evidence="7" id="KW-0406">Ion transport</keyword>
<dbReference type="Pfam" id="PF13244">
    <property type="entry name" value="MbhD"/>
    <property type="match status" value="1"/>
</dbReference>
<feature type="transmembrane region" description="Helical" evidence="10">
    <location>
        <begin position="316"/>
        <end position="340"/>
    </location>
</feature>
<dbReference type="Gene3D" id="1.20.120.1200">
    <property type="entry name" value="NADH-ubiquinone/plastoquinone oxidoreductase chain 6, subunit NuoJ"/>
    <property type="match status" value="1"/>
</dbReference>
<feature type="transmembrane region" description="Helical" evidence="10">
    <location>
        <begin position="439"/>
        <end position="459"/>
    </location>
</feature>
<feature type="transmembrane region" description="Helical" evidence="10">
    <location>
        <begin position="479"/>
        <end position="506"/>
    </location>
</feature>
<keyword evidence="2" id="KW-0813">Transport</keyword>
<feature type="transmembrane region" description="Helical" evidence="10">
    <location>
        <begin position="672"/>
        <end position="691"/>
    </location>
</feature>
<keyword evidence="16" id="KW-1185">Reference proteome</keyword>
<protein>
    <submittedName>
        <fullName evidence="15">Multicomponent Na+:H+ antiporter subunit A</fullName>
    </submittedName>
</protein>
<evidence type="ECO:0000259" key="13">
    <source>
        <dbReference type="Pfam" id="PF13244"/>
    </source>
</evidence>
<accession>A0A1M5P6L6</accession>
<evidence type="ECO:0000256" key="3">
    <source>
        <dbReference type="ARBA" id="ARBA00022449"/>
    </source>
</evidence>
<dbReference type="InterPro" id="IPR050616">
    <property type="entry name" value="CPA3_Na-H_Antiporter_A"/>
</dbReference>
<dbReference type="Pfam" id="PF00361">
    <property type="entry name" value="Proton_antipo_M"/>
    <property type="match status" value="1"/>
</dbReference>
<evidence type="ECO:0000256" key="2">
    <source>
        <dbReference type="ARBA" id="ARBA00022448"/>
    </source>
</evidence>